<dbReference type="EMBL" id="CAMXCT010001937">
    <property type="protein sequence ID" value="CAI3994315.1"/>
    <property type="molecule type" value="Genomic_DNA"/>
</dbReference>
<dbReference type="EMBL" id="CAMXCT020001937">
    <property type="protein sequence ID" value="CAL1147690.1"/>
    <property type="molecule type" value="Genomic_DNA"/>
</dbReference>
<gene>
    <name evidence="2" type="ORF">C1SCF055_LOCUS20967</name>
</gene>
<dbReference type="OrthoDB" id="478474at2759"/>
<feature type="compositionally biased region" description="Polar residues" evidence="1">
    <location>
        <begin position="80"/>
        <end position="91"/>
    </location>
</feature>
<keyword evidence="4" id="KW-1185">Reference proteome</keyword>
<protein>
    <submittedName>
        <fullName evidence="2">Uncharacterized protein</fullName>
    </submittedName>
</protein>
<feature type="compositionally biased region" description="Basic residues" evidence="1">
    <location>
        <begin position="44"/>
        <end position="67"/>
    </location>
</feature>
<evidence type="ECO:0000256" key="1">
    <source>
        <dbReference type="SAM" id="MobiDB-lite"/>
    </source>
</evidence>
<accession>A0A9P1CMU2</accession>
<feature type="compositionally biased region" description="Basic and acidic residues" evidence="1">
    <location>
        <begin position="1"/>
        <end position="11"/>
    </location>
</feature>
<proteinExistence type="predicted"/>
<evidence type="ECO:0000313" key="2">
    <source>
        <dbReference type="EMBL" id="CAI3994315.1"/>
    </source>
</evidence>
<evidence type="ECO:0000313" key="3">
    <source>
        <dbReference type="EMBL" id="CAL1147690.1"/>
    </source>
</evidence>
<feature type="region of interest" description="Disordered" evidence="1">
    <location>
        <begin position="1"/>
        <end position="93"/>
    </location>
</feature>
<organism evidence="2">
    <name type="scientific">Cladocopium goreaui</name>
    <dbReference type="NCBI Taxonomy" id="2562237"/>
    <lineage>
        <taxon>Eukaryota</taxon>
        <taxon>Sar</taxon>
        <taxon>Alveolata</taxon>
        <taxon>Dinophyceae</taxon>
        <taxon>Suessiales</taxon>
        <taxon>Symbiodiniaceae</taxon>
        <taxon>Cladocopium</taxon>
    </lineage>
</organism>
<evidence type="ECO:0000313" key="4">
    <source>
        <dbReference type="Proteomes" id="UP001152797"/>
    </source>
</evidence>
<dbReference type="Proteomes" id="UP001152797">
    <property type="component" value="Unassembled WGS sequence"/>
</dbReference>
<name>A0A9P1CMU2_9DINO</name>
<comment type="caution">
    <text evidence="2">The sequence shown here is derived from an EMBL/GenBank/DDBJ whole genome shotgun (WGS) entry which is preliminary data.</text>
</comment>
<feature type="compositionally biased region" description="Pro residues" evidence="1">
    <location>
        <begin position="21"/>
        <end position="31"/>
    </location>
</feature>
<reference evidence="3" key="2">
    <citation type="submission" date="2024-04" db="EMBL/GenBank/DDBJ databases">
        <authorList>
            <person name="Chen Y."/>
            <person name="Shah S."/>
            <person name="Dougan E. K."/>
            <person name="Thang M."/>
            <person name="Chan C."/>
        </authorList>
    </citation>
    <scope>NUCLEOTIDE SEQUENCE [LARGE SCALE GENOMIC DNA]</scope>
</reference>
<dbReference type="EMBL" id="CAMXCT030001937">
    <property type="protein sequence ID" value="CAL4781627.1"/>
    <property type="molecule type" value="Genomic_DNA"/>
</dbReference>
<dbReference type="AlphaFoldDB" id="A0A9P1CMU2"/>
<reference evidence="2" key="1">
    <citation type="submission" date="2022-10" db="EMBL/GenBank/DDBJ databases">
        <authorList>
            <person name="Chen Y."/>
            <person name="Dougan E. K."/>
            <person name="Chan C."/>
            <person name="Rhodes N."/>
            <person name="Thang M."/>
        </authorList>
    </citation>
    <scope>NUCLEOTIDE SEQUENCE</scope>
</reference>
<sequence length="396" mass="43676">MSDNVVDKTPEKATPGSLEGTPPPASPPPSTPRKKPAAAGKALAKSKAKSSSKAKASPKKPNPKAKRDKGSNQVMKKPAQQGSKDFKTWQTGLEVKAVEDMTQDQEEAEEEKDFEDDKEVDFAIRPASEKTDRSKKQKFLQLVSAGSLPSYLINEWNKTLKMKAGRTELQRTIINSAFDRTECGKLLLSLAKPVFQQMRDSYTDRSSSDTTKTLPRSLFQGKFSMDDTVFARGLAAGDFIEVQTADGKTAYQWASSEHRVVRGDRSSHGYKAEIEGTQEDAAKFESVGWKKGLFIPKGDSSSSHAISDAQQPLPLCDGSAAPENALTQAQWETAQSQLRPAIDAFEQKELMKKIQKAKNELSHIYHFKELPDEEGVLTVKSYNAQMLECGPKLMKT</sequence>